<organism evidence="2 3">
    <name type="scientific">Trichodelitschia bisporula</name>
    <dbReference type="NCBI Taxonomy" id="703511"/>
    <lineage>
        <taxon>Eukaryota</taxon>
        <taxon>Fungi</taxon>
        <taxon>Dikarya</taxon>
        <taxon>Ascomycota</taxon>
        <taxon>Pezizomycotina</taxon>
        <taxon>Dothideomycetes</taxon>
        <taxon>Dothideomycetes incertae sedis</taxon>
        <taxon>Phaeotrichales</taxon>
        <taxon>Phaeotrichaceae</taxon>
        <taxon>Trichodelitschia</taxon>
    </lineage>
</organism>
<proteinExistence type="predicted"/>
<name>A0A6G1HQN0_9PEZI</name>
<evidence type="ECO:0000313" key="2">
    <source>
        <dbReference type="EMBL" id="KAF2398302.1"/>
    </source>
</evidence>
<gene>
    <name evidence="2" type="ORF">EJ06DRAFT_583590</name>
</gene>
<feature type="compositionally biased region" description="Polar residues" evidence="1">
    <location>
        <begin position="131"/>
        <end position="144"/>
    </location>
</feature>
<dbReference type="OrthoDB" id="2590867at2759"/>
<reference evidence="2" key="1">
    <citation type="journal article" date="2020" name="Stud. Mycol.">
        <title>101 Dothideomycetes genomes: a test case for predicting lifestyles and emergence of pathogens.</title>
        <authorList>
            <person name="Haridas S."/>
            <person name="Albert R."/>
            <person name="Binder M."/>
            <person name="Bloem J."/>
            <person name="Labutti K."/>
            <person name="Salamov A."/>
            <person name="Andreopoulos B."/>
            <person name="Baker S."/>
            <person name="Barry K."/>
            <person name="Bills G."/>
            <person name="Bluhm B."/>
            <person name="Cannon C."/>
            <person name="Castanera R."/>
            <person name="Culley D."/>
            <person name="Daum C."/>
            <person name="Ezra D."/>
            <person name="Gonzalez J."/>
            <person name="Henrissat B."/>
            <person name="Kuo A."/>
            <person name="Liang C."/>
            <person name="Lipzen A."/>
            <person name="Lutzoni F."/>
            <person name="Magnuson J."/>
            <person name="Mondo S."/>
            <person name="Nolan M."/>
            <person name="Ohm R."/>
            <person name="Pangilinan J."/>
            <person name="Park H.-J."/>
            <person name="Ramirez L."/>
            <person name="Alfaro M."/>
            <person name="Sun H."/>
            <person name="Tritt A."/>
            <person name="Yoshinaga Y."/>
            <person name="Zwiers L.-H."/>
            <person name="Turgeon B."/>
            <person name="Goodwin S."/>
            <person name="Spatafora J."/>
            <person name="Crous P."/>
            <person name="Grigoriev I."/>
        </authorList>
    </citation>
    <scope>NUCLEOTIDE SEQUENCE</scope>
    <source>
        <strain evidence="2">CBS 262.69</strain>
    </source>
</reference>
<feature type="region of interest" description="Disordered" evidence="1">
    <location>
        <begin position="36"/>
        <end position="155"/>
    </location>
</feature>
<feature type="compositionally biased region" description="Polar residues" evidence="1">
    <location>
        <begin position="62"/>
        <end position="72"/>
    </location>
</feature>
<evidence type="ECO:0000313" key="3">
    <source>
        <dbReference type="Proteomes" id="UP000799640"/>
    </source>
</evidence>
<keyword evidence="3" id="KW-1185">Reference proteome</keyword>
<sequence>MANNAGHSASNVLKQGWAKIHGAGEVIRGNVNTFADDVTGTKNPQDAATTEAGVREFETGKPNPSTGISGTNPPRGPPNASHPAQAPEFSAGATTGSSGRAPDLPPRQAAGTGPAPHLSGQAEMGQGGVTGQQTFDGTGSSGYAEQQPGMAGRKL</sequence>
<dbReference type="AlphaFoldDB" id="A0A6G1HQN0"/>
<dbReference type="Proteomes" id="UP000799640">
    <property type="component" value="Unassembled WGS sequence"/>
</dbReference>
<dbReference type="EMBL" id="ML996700">
    <property type="protein sequence ID" value="KAF2398302.1"/>
    <property type="molecule type" value="Genomic_DNA"/>
</dbReference>
<protein>
    <submittedName>
        <fullName evidence="2">Uncharacterized protein</fullName>
    </submittedName>
</protein>
<evidence type="ECO:0000256" key="1">
    <source>
        <dbReference type="SAM" id="MobiDB-lite"/>
    </source>
</evidence>
<accession>A0A6G1HQN0</accession>